<dbReference type="GO" id="GO:0005524">
    <property type="term" value="F:ATP binding"/>
    <property type="evidence" value="ECO:0007669"/>
    <property type="project" value="InterPro"/>
</dbReference>
<dbReference type="GO" id="GO:0002753">
    <property type="term" value="P:cytoplasmic pattern recognition receptor signaling pathway"/>
    <property type="evidence" value="ECO:0007669"/>
    <property type="project" value="TreeGrafter"/>
</dbReference>
<gene>
    <name evidence="5" type="ORF">SPHA_6359</name>
</gene>
<keyword evidence="3" id="KW-0418">Kinase</keyword>
<dbReference type="EMBL" id="CAHIKZ030000208">
    <property type="protein sequence ID" value="CAE1160277.1"/>
    <property type="molecule type" value="Genomic_DNA"/>
</dbReference>
<dbReference type="InterPro" id="IPR043529">
    <property type="entry name" value="ALPK1"/>
</dbReference>
<evidence type="ECO:0000256" key="1">
    <source>
        <dbReference type="ARBA" id="ARBA00022527"/>
    </source>
</evidence>
<organism evidence="5 6">
    <name type="scientific">Acanthosepion pharaonis</name>
    <name type="common">Pharaoh cuttlefish</name>
    <name type="synonym">Sepia pharaonis</name>
    <dbReference type="NCBI Taxonomy" id="158019"/>
    <lineage>
        <taxon>Eukaryota</taxon>
        <taxon>Metazoa</taxon>
        <taxon>Spiralia</taxon>
        <taxon>Lophotrochozoa</taxon>
        <taxon>Mollusca</taxon>
        <taxon>Cephalopoda</taxon>
        <taxon>Coleoidea</taxon>
        <taxon>Decapodiformes</taxon>
        <taxon>Sepiida</taxon>
        <taxon>Sepiina</taxon>
        <taxon>Sepiidae</taxon>
        <taxon>Acanthosepion</taxon>
    </lineage>
</organism>
<protein>
    <submittedName>
        <fullName evidence="5">ALPK</fullName>
    </submittedName>
</protein>
<dbReference type="Pfam" id="PF02816">
    <property type="entry name" value="Alpha_kinase"/>
    <property type="match status" value="1"/>
</dbReference>
<dbReference type="PANTHER" id="PTHR46747:SF1">
    <property type="entry name" value="ALPHA-PROTEIN KINASE 1"/>
    <property type="match status" value="1"/>
</dbReference>
<dbReference type="OrthoDB" id="301415at2759"/>
<evidence type="ECO:0000259" key="4">
    <source>
        <dbReference type="PROSITE" id="PS51158"/>
    </source>
</evidence>
<evidence type="ECO:0000313" key="5">
    <source>
        <dbReference type="EMBL" id="CAE1160277.1"/>
    </source>
</evidence>
<dbReference type="SUPFAM" id="SSF56112">
    <property type="entry name" value="Protein kinase-like (PK-like)"/>
    <property type="match status" value="1"/>
</dbReference>
<dbReference type="GO" id="GO:0048029">
    <property type="term" value="F:monosaccharide binding"/>
    <property type="evidence" value="ECO:0007669"/>
    <property type="project" value="TreeGrafter"/>
</dbReference>
<dbReference type="GO" id="GO:0045087">
    <property type="term" value="P:innate immune response"/>
    <property type="evidence" value="ECO:0007669"/>
    <property type="project" value="TreeGrafter"/>
</dbReference>
<proteinExistence type="predicted"/>
<dbReference type="PANTHER" id="PTHR46747">
    <property type="entry name" value="ALPHA-PROTEIN KINASE 1"/>
    <property type="match status" value="1"/>
</dbReference>
<evidence type="ECO:0000256" key="3">
    <source>
        <dbReference type="ARBA" id="ARBA00022777"/>
    </source>
</evidence>
<evidence type="ECO:0000256" key="2">
    <source>
        <dbReference type="ARBA" id="ARBA00022679"/>
    </source>
</evidence>
<accession>A0A812AWE5</accession>
<evidence type="ECO:0000313" key="6">
    <source>
        <dbReference type="Proteomes" id="UP000597762"/>
    </source>
</evidence>
<reference evidence="5" key="1">
    <citation type="submission" date="2021-01" db="EMBL/GenBank/DDBJ databases">
        <authorList>
            <person name="Li R."/>
            <person name="Bekaert M."/>
        </authorList>
    </citation>
    <scope>NUCLEOTIDE SEQUENCE</scope>
    <source>
        <strain evidence="5">Farmed</strain>
    </source>
</reference>
<dbReference type="PROSITE" id="PS51158">
    <property type="entry name" value="ALPHA_KINASE"/>
    <property type="match status" value="1"/>
</dbReference>
<keyword evidence="2" id="KW-0808">Transferase</keyword>
<feature type="domain" description="Alpha-type protein kinase" evidence="4">
    <location>
        <begin position="1"/>
        <end position="230"/>
    </location>
</feature>
<dbReference type="AlphaFoldDB" id="A0A812AWE5"/>
<keyword evidence="6" id="KW-1185">Reference proteome</keyword>
<keyword evidence="1" id="KW-0723">Serine/threonine-protein kinase</keyword>
<sequence>MRNRLLNKFQRQESLTEEPLVNISRADDIYQESLSSFIGKLLQEHLKPNILSSETCFHLPISKLNVNSANQNETINKIQKATLYQYNPVTYVWSGQDTIVCTGKELTLGKGKKGSFRNVYQITFLHQDEPLGKYVSKRYRQQREPLQYMDDVVSQMQAGLYSGGKLMVSDLQGWLPSGTQNLIYLTDPQFHTDSGDSSPFDFGQDGMKVFFDVVHPECNEICKTLKLERPKL</sequence>
<dbReference type="InterPro" id="IPR011009">
    <property type="entry name" value="Kinase-like_dom_sf"/>
</dbReference>
<dbReference type="InterPro" id="IPR004166">
    <property type="entry name" value="a-kinase_dom"/>
</dbReference>
<dbReference type="Gene3D" id="3.20.200.10">
    <property type="entry name" value="MHCK/EF2 kinase"/>
    <property type="match status" value="1"/>
</dbReference>
<name>A0A812AWE5_ACAPH</name>
<dbReference type="GO" id="GO:0005929">
    <property type="term" value="C:cilium"/>
    <property type="evidence" value="ECO:0007669"/>
    <property type="project" value="TreeGrafter"/>
</dbReference>
<comment type="caution">
    <text evidence="5">The sequence shown here is derived from an EMBL/GenBank/DDBJ whole genome shotgun (WGS) entry which is preliminary data.</text>
</comment>
<dbReference type="SMART" id="SM00811">
    <property type="entry name" value="Alpha_kinase"/>
    <property type="match status" value="1"/>
</dbReference>
<dbReference type="GO" id="GO:0004674">
    <property type="term" value="F:protein serine/threonine kinase activity"/>
    <property type="evidence" value="ECO:0007669"/>
    <property type="project" value="UniProtKB-KW"/>
</dbReference>
<dbReference type="Proteomes" id="UP000597762">
    <property type="component" value="Unassembled WGS sequence"/>
</dbReference>